<dbReference type="CDD" id="cd00190">
    <property type="entry name" value="Tryp_SPc"/>
    <property type="match status" value="1"/>
</dbReference>
<keyword evidence="4 6" id="KW-0378">Hydrolase</keyword>
<evidence type="ECO:0000256" key="7">
    <source>
        <dbReference type="SAM" id="SignalP"/>
    </source>
</evidence>
<dbReference type="PANTHER" id="PTHR24264">
    <property type="entry name" value="TRYPSIN-RELATED"/>
    <property type="match status" value="1"/>
</dbReference>
<keyword evidence="6" id="KW-0720">Serine protease</keyword>
<dbReference type="InterPro" id="IPR009003">
    <property type="entry name" value="Peptidase_S1_PA"/>
</dbReference>
<dbReference type="OrthoDB" id="1496095at2"/>
<evidence type="ECO:0000256" key="1">
    <source>
        <dbReference type="ARBA" id="ARBA00004613"/>
    </source>
</evidence>
<dbReference type="AlphaFoldDB" id="A0A1K2EZ36"/>
<dbReference type="GO" id="GO:0006508">
    <property type="term" value="P:proteolysis"/>
    <property type="evidence" value="ECO:0007669"/>
    <property type="project" value="UniProtKB-KW"/>
</dbReference>
<keyword evidence="7" id="KW-0732">Signal</keyword>
<evidence type="ECO:0000256" key="2">
    <source>
        <dbReference type="ARBA" id="ARBA00022525"/>
    </source>
</evidence>
<evidence type="ECO:0000259" key="8">
    <source>
        <dbReference type="PROSITE" id="PS50240"/>
    </source>
</evidence>
<accession>A0A1K2EZ36</accession>
<evidence type="ECO:0000313" key="9">
    <source>
        <dbReference type="EMBL" id="SFY40021.1"/>
    </source>
</evidence>
<dbReference type="SMART" id="SM00020">
    <property type="entry name" value="Tryp_SPc"/>
    <property type="match status" value="1"/>
</dbReference>
<dbReference type="InterPro" id="IPR043504">
    <property type="entry name" value="Peptidase_S1_PA_chymotrypsin"/>
</dbReference>
<proteinExistence type="predicted"/>
<protein>
    <submittedName>
        <fullName evidence="9">Trypsin</fullName>
    </submittedName>
</protein>
<dbReference type="STRING" id="1893.SAMN02787144_102479"/>
<dbReference type="Gene3D" id="2.40.10.10">
    <property type="entry name" value="Trypsin-like serine proteases"/>
    <property type="match status" value="1"/>
</dbReference>
<dbReference type="InterPro" id="IPR001314">
    <property type="entry name" value="Peptidase_S1A"/>
</dbReference>
<dbReference type="PANTHER" id="PTHR24264:SF65">
    <property type="entry name" value="SRCR DOMAIN-CONTAINING PROTEIN"/>
    <property type="match status" value="1"/>
</dbReference>
<dbReference type="FunFam" id="2.40.10.10:FF:000002">
    <property type="entry name" value="Transmembrane protease serine"/>
    <property type="match status" value="1"/>
</dbReference>
<dbReference type="Pfam" id="PF00089">
    <property type="entry name" value="Trypsin"/>
    <property type="match status" value="1"/>
</dbReference>
<dbReference type="PRINTS" id="PR00722">
    <property type="entry name" value="CHYMOTRYPSIN"/>
</dbReference>
<keyword evidence="3 6" id="KW-0645">Protease</keyword>
<name>A0A1K2EZ36_STRAR</name>
<evidence type="ECO:0000256" key="4">
    <source>
        <dbReference type="ARBA" id="ARBA00022801"/>
    </source>
</evidence>
<feature type="chain" id="PRO_5013176629" evidence="7">
    <location>
        <begin position="31"/>
        <end position="276"/>
    </location>
</feature>
<evidence type="ECO:0000256" key="3">
    <source>
        <dbReference type="ARBA" id="ARBA00022670"/>
    </source>
</evidence>
<dbReference type="InterPro" id="IPR033116">
    <property type="entry name" value="TRYPSIN_SER"/>
</dbReference>
<dbReference type="InterPro" id="IPR001254">
    <property type="entry name" value="Trypsin_dom"/>
</dbReference>
<dbReference type="EMBL" id="FPJO01000024">
    <property type="protein sequence ID" value="SFY40021.1"/>
    <property type="molecule type" value="Genomic_DNA"/>
</dbReference>
<dbReference type="PROSITE" id="PS50240">
    <property type="entry name" value="TRYPSIN_DOM"/>
    <property type="match status" value="1"/>
</dbReference>
<dbReference type="InterPro" id="IPR018114">
    <property type="entry name" value="TRYPSIN_HIS"/>
</dbReference>
<reference evidence="9 10" key="1">
    <citation type="submission" date="2016-11" db="EMBL/GenBank/DDBJ databases">
        <authorList>
            <person name="Jaros S."/>
            <person name="Januszkiewicz K."/>
            <person name="Wedrychowicz H."/>
        </authorList>
    </citation>
    <scope>NUCLEOTIDE SEQUENCE [LARGE SCALE GENOMIC DNA]</scope>
    <source>
        <strain evidence="9 10">OK807</strain>
    </source>
</reference>
<dbReference type="Proteomes" id="UP000181909">
    <property type="component" value="Unassembled WGS sequence"/>
</dbReference>
<gene>
    <name evidence="9" type="ORF">SAMN02787144_102479</name>
</gene>
<comment type="subcellular location">
    <subcellularLocation>
        <location evidence="1">Secreted</location>
    </subcellularLocation>
</comment>
<dbReference type="InterPro" id="IPR050127">
    <property type="entry name" value="Serine_Proteases_S1"/>
</dbReference>
<organism evidence="9 10">
    <name type="scientific">Streptomyces atratus</name>
    <dbReference type="NCBI Taxonomy" id="1893"/>
    <lineage>
        <taxon>Bacteria</taxon>
        <taxon>Bacillati</taxon>
        <taxon>Actinomycetota</taxon>
        <taxon>Actinomycetes</taxon>
        <taxon>Kitasatosporales</taxon>
        <taxon>Streptomycetaceae</taxon>
        <taxon>Streptomyces</taxon>
    </lineage>
</organism>
<dbReference type="PROSITE" id="PS00134">
    <property type="entry name" value="TRYPSIN_HIS"/>
    <property type="match status" value="1"/>
</dbReference>
<keyword evidence="5" id="KW-1015">Disulfide bond</keyword>
<dbReference type="GO" id="GO:0004252">
    <property type="term" value="F:serine-type endopeptidase activity"/>
    <property type="evidence" value="ECO:0007669"/>
    <property type="project" value="InterPro"/>
</dbReference>
<feature type="domain" description="Peptidase S1" evidence="8">
    <location>
        <begin position="36"/>
        <end position="276"/>
    </location>
</feature>
<evidence type="ECO:0000256" key="6">
    <source>
        <dbReference type="RuleBase" id="RU363034"/>
    </source>
</evidence>
<sequence length="276" mass="27771">MSRTVFRAVTGALALVAATALIPLGSPARAAEDGVVIGGQPAHVKDSPWVVALSSRDRFGGSRAGQFCGGVVVEPKKVLTAAHCLSRAALGVDVGSVRDLRVITGRDALLGTGGKEIAVRGTWTNPGFDPITNAGDLAVLTLAEALPEKSAIPMAESGDAAYAPGTDAVVYGWGDTTGNNDYASSLRSAKVSVLPDAACAQAYPGGRNGTYDAAAMLCAGELLGGYDACQGDSGGPLVARGRLIGLVSWGNGCAKAGSPGVYTRISAAIGWMPEVG</sequence>
<evidence type="ECO:0000313" key="10">
    <source>
        <dbReference type="Proteomes" id="UP000181909"/>
    </source>
</evidence>
<dbReference type="SUPFAM" id="SSF50494">
    <property type="entry name" value="Trypsin-like serine proteases"/>
    <property type="match status" value="1"/>
</dbReference>
<dbReference type="PROSITE" id="PS00135">
    <property type="entry name" value="TRYPSIN_SER"/>
    <property type="match status" value="1"/>
</dbReference>
<dbReference type="GO" id="GO:0005615">
    <property type="term" value="C:extracellular space"/>
    <property type="evidence" value="ECO:0007669"/>
    <property type="project" value="TreeGrafter"/>
</dbReference>
<feature type="signal peptide" evidence="7">
    <location>
        <begin position="1"/>
        <end position="30"/>
    </location>
</feature>
<dbReference type="RefSeq" id="WP_072488436.1">
    <property type="nucleotide sequence ID" value="NZ_CP108276.1"/>
</dbReference>
<evidence type="ECO:0000256" key="5">
    <source>
        <dbReference type="ARBA" id="ARBA00023157"/>
    </source>
</evidence>
<keyword evidence="2" id="KW-0964">Secreted</keyword>